<dbReference type="Proteomes" id="UP000199441">
    <property type="component" value="Unassembled WGS sequence"/>
</dbReference>
<sequence length="98" mass="10292">MKHAIYTLALGFGLSAMATTATAACYVDYKAKKDNPLKLHYGVAAVPDGACTSPRAAAKAIAPRLSAAGWTLLNIVSLFDDSGLNGRKANAGPYFLRF</sequence>
<gene>
    <name evidence="2" type="ORF">SAMN04488001_3300</name>
</gene>
<evidence type="ECO:0008006" key="4">
    <source>
        <dbReference type="Google" id="ProtNLM"/>
    </source>
</evidence>
<organism evidence="2 3">
    <name type="scientific">Litoreibacter albidus</name>
    <dbReference type="NCBI Taxonomy" id="670155"/>
    <lineage>
        <taxon>Bacteria</taxon>
        <taxon>Pseudomonadati</taxon>
        <taxon>Pseudomonadota</taxon>
        <taxon>Alphaproteobacteria</taxon>
        <taxon>Rhodobacterales</taxon>
        <taxon>Roseobacteraceae</taxon>
        <taxon>Litoreibacter</taxon>
    </lineage>
</organism>
<dbReference type="STRING" id="670155.SAMN04488001_3300"/>
<proteinExistence type="predicted"/>
<evidence type="ECO:0000313" key="2">
    <source>
        <dbReference type="EMBL" id="SDX47999.1"/>
    </source>
</evidence>
<keyword evidence="1" id="KW-0732">Signal</keyword>
<dbReference type="EMBL" id="FNOI01000008">
    <property type="protein sequence ID" value="SDX47999.1"/>
    <property type="molecule type" value="Genomic_DNA"/>
</dbReference>
<name>A0A1H3C3A7_9RHOB</name>
<reference evidence="3" key="1">
    <citation type="submission" date="2016-10" db="EMBL/GenBank/DDBJ databases">
        <authorList>
            <person name="Varghese N."/>
            <person name="Submissions S."/>
        </authorList>
    </citation>
    <scope>NUCLEOTIDE SEQUENCE [LARGE SCALE GENOMIC DNA]</scope>
    <source>
        <strain evidence="3">DSM 26922</strain>
    </source>
</reference>
<dbReference type="OrthoDB" id="7745874at2"/>
<evidence type="ECO:0000313" key="3">
    <source>
        <dbReference type="Proteomes" id="UP000199441"/>
    </source>
</evidence>
<dbReference type="RefSeq" id="WP_089948019.1">
    <property type="nucleotide sequence ID" value="NZ_FNOI01000008.1"/>
</dbReference>
<dbReference type="AlphaFoldDB" id="A0A1H3C3A7"/>
<accession>A0A1H3C3A7</accession>
<feature type="chain" id="PRO_5011479050" description="DUF4177 domain-containing protein" evidence="1">
    <location>
        <begin position="24"/>
        <end position="98"/>
    </location>
</feature>
<dbReference type="PROSITE" id="PS51257">
    <property type="entry name" value="PROKAR_LIPOPROTEIN"/>
    <property type="match status" value="1"/>
</dbReference>
<evidence type="ECO:0000256" key="1">
    <source>
        <dbReference type="SAM" id="SignalP"/>
    </source>
</evidence>
<protein>
    <recommendedName>
        <fullName evidence="4">DUF4177 domain-containing protein</fullName>
    </recommendedName>
</protein>
<keyword evidence="3" id="KW-1185">Reference proteome</keyword>
<feature type="signal peptide" evidence="1">
    <location>
        <begin position="1"/>
        <end position="23"/>
    </location>
</feature>